<dbReference type="AlphaFoldDB" id="A0A9N7VBJ5"/>
<protein>
    <submittedName>
        <fullName evidence="1">Uncharacterized protein</fullName>
    </submittedName>
</protein>
<comment type="caution">
    <text evidence="1">The sequence shown here is derived from an EMBL/GenBank/DDBJ whole genome shotgun (WGS) entry which is preliminary data.</text>
</comment>
<organism evidence="1 2">
    <name type="scientific">Pleuronectes platessa</name>
    <name type="common">European plaice</name>
    <dbReference type="NCBI Taxonomy" id="8262"/>
    <lineage>
        <taxon>Eukaryota</taxon>
        <taxon>Metazoa</taxon>
        <taxon>Chordata</taxon>
        <taxon>Craniata</taxon>
        <taxon>Vertebrata</taxon>
        <taxon>Euteleostomi</taxon>
        <taxon>Actinopterygii</taxon>
        <taxon>Neopterygii</taxon>
        <taxon>Teleostei</taxon>
        <taxon>Neoteleostei</taxon>
        <taxon>Acanthomorphata</taxon>
        <taxon>Carangaria</taxon>
        <taxon>Pleuronectiformes</taxon>
        <taxon>Pleuronectoidei</taxon>
        <taxon>Pleuronectidae</taxon>
        <taxon>Pleuronectes</taxon>
    </lineage>
</organism>
<keyword evidence="2" id="KW-1185">Reference proteome</keyword>
<sequence length="145" mass="16150">MSEHTIISQITVLPPCRHSTWRAVSRVNTHRQKEVSPYYHGGPQVIKPLYGYQAAGDWSGVGEDRDWPQYTWHWPSRGGHLARQHPGSGYLKKEHSGGRFMDGSLSLPGSLSFITAEQRCQAAAKEVLCQTDSSVIGNVHLKTVI</sequence>
<reference evidence="1" key="1">
    <citation type="submission" date="2020-03" db="EMBL/GenBank/DDBJ databases">
        <authorList>
            <person name="Weist P."/>
        </authorList>
    </citation>
    <scope>NUCLEOTIDE SEQUENCE</scope>
</reference>
<accession>A0A9N7VBJ5</accession>
<proteinExistence type="predicted"/>
<name>A0A9N7VBJ5_PLEPL</name>
<evidence type="ECO:0000313" key="2">
    <source>
        <dbReference type="Proteomes" id="UP001153269"/>
    </source>
</evidence>
<dbReference type="EMBL" id="CADEAL010004019">
    <property type="protein sequence ID" value="CAB1449557.1"/>
    <property type="molecule type" value="Genomic_DNA"/>
</dbReference>
<evidence type="ECO:0000313" key="1">
    <source>
        <dbReference type="EMBL" id="CAB1449557.1"/>
    </source>
</evidence>
<dbReference type="Proteomes" id="UP001153269">
    <property type="component" value="Unassembled WGS sequence"/>
</dbReference>
<gene>
    <name evidence="1" type="ORF">PLEPLA_LOCUS37240</name>
</gene>